<accession>A0A4R0XEH5</accession>
<gene>
    <name evidence="1" type="ORF">BZM27_10480</name>
</gene>
<dbReference type="EMBL" id="MWML01000028">
    <property type="protein sequence ID" value="TCG08684.1"/>
    <property type="molecule type" value="Genomic_DNA"/>
</dbReference>
<comment type="caution">
    <text evidence="1">The sequence shown here is derived from an EMBL/GenBank/DDBJ whole genome shotgun (WGS) entry which is preliminary data.</text>
</comment>
<reference evidence="1 2" key="1">
    <citation type="submission" date="2017-02" db="EMBL/GenBank/DDBJ databases">
        <title>Paraburkholderia sophoroidis sp. nov. and Paraburkholderia steynii sp. nov. rhizobial symbionts of the fynbos legume Hypocalyptus sophoroides.</title>
        <authorList>
            <person name="Steenkamp E.T."/>
            <person name="Beukes C.W."/>
            <person name="Van Zyl E."/>
            <person name="Avontuur J."/>
            <person name="Chan W.Y."/>
            <person name="Hassen A."/>
            <person name="Palmer M."/>
            <person name="Mthombeni L."/>
            <person name="Phalane F."/>
            <person name="Sereme K."/>
            <person name="Venter S.N."/>
        </authorList>
    </citation>
    <scope>NUCLEOTIDE SEQUENCE [LARGE SCALE GENOMIC DNA]</scope>
    <source>
        <strain evidence="1 2">HC1.1ba</strain>
    </source>
</reference>
<proteinExistence type="predicted"/>
<evidence type="ECO:0000313" key="2">
    <source>
        <dbReference type="Proteomes" id="UP000294200"/>
    </source>
</evidence>
<dbReference type="AlphaFoldDB" id="A0A4R0XEH5"/>
<organism evidence="1 2">
    <name type="scientific">Paraburkholderia steynii</name>
    <dbReference type="NCBI Taxonomy" id="1245441"/>
    <lineage>
        <taxon>Bacteria</taxon>
        <taxon>Pseudomonadati</taxon>
        <taxon>Pseudomonadota</taxon>
        <taxon>Betaproteobacteria</taxon>
        <taxon>Burkholderiales</taxon>
        <taxon>Burkholderiaceae</taxon>
        <taxon>Paraburkholderia</taxon>
    </lineage>
</organism>
<sequence>MTTACFTAHGGRSADMDAAIQRNLENHGVSVAIAPACTKADMNVTYTDSWYWDIVMYLRSMDIRFYQAPAGGLIASGHWKNSVLHQFPNADGVVQDLMDDMFRKTGEPTAVRTSSASN</sequence>
<protein>
    <submittedName>
        <fullName evidence="1">Uncharacterized protein</fullName>
    </submittedName>
</protein>
<name>A0A4R0XEH5_9BURK</name>
<dbReference type="Proteomes" id="UP000294200">
    <property type="component" value="Unassembled WGS sequence"/>
</dbReference>
<evidence type="ECO:0000313" key="1">
    <source>
        <dbReference type="EMBL" id="TCG08684.1"/>
    </source>
</evidence>
<keyword evidence="2" id="KW-1185">Reference proteome</keyword>